<dbReference type="RefSeq" id="WP_005956755.1">
    <property type="nucleotide sequence ID" value="NZ_JASOTK010000003.1"/>
</dbReference>
<keyword evidence="9" id="KW-0347">Helicase</keyword>
<feature type="domain" description="Helix-hairpin-helix DNA-binding motif class 1" evidence="8">
    <location>
        <begin position="72"/>
        <end position="91"/>
    </location>
</feature>
<sequence>MIEFLRGRVHSTDRGYLVLESNGIGYIVNMVERELHTFYENEEVFINIRLVLREDAAILYGFRHIETRDAFDLLTSVTGIGPKLAMGILDGDDVFNIAKYIISKDEKSLTKLPGIGKKTAQRIILELKDKVEKLALDLTSMTDDVEIIEEKDDSAVEALISLGYNVYDAKKALEKVDPSLDISERIREALKLMG</sequence>
<dbReference type="InterPro" id="IPR011114">
    <property type="entry name" value="RuvA_C"/>
</dbReference>
<dbReference type="EMBL" id="LRQE01000025">
    <property type="protein sequence ID" value="KXA30446.1"/>
    <property type="molecule type" value="Genomic_DNA"/>
</dbReference>
<dbReference type="InterPro" id="IPR012340">
    <property type="entry name" value="NA-bd_OB-fold"/>
</dbReference>
<comment type="subcellular location">
    <subcellularLocation>
        <location evidence="6">Cytoplasm</location>
    </subcellularLocation>
</comment>
<dbReference type="GO" id="GO:0006310">
    <property type="term" value="P:DNA recombination"/>
    <property type="evidence" value="ECO:0007669"/>
    <property type="project" value="UniProtKB-UniRule"/>
</dbReference>
<keyword evidence="9" id="KW-0378">Hydrolase</keyword>
<keyword evidence="5 6" id="KW-0234">DNA repair</keyword>
<comment type="subunit">
    <text evidence="6">Homotetramer. Forms an RuvA(8)-RuvB(12)-Holliday junction (HJ) complex. HJ DNA is sandwiched between 2 RuvA tetramers; dsDNA enters through RuvA and exits via RuvB. An RuvB hexamer assembles on each DNA strand where it exits the tetramer. Each RuvB hexamer is contacted by two RuvA subunits (via domain III) on 2 adjacent RuvB subunits; this complex drives branch migration. In the full resolvosome a probable DNA-RuvA(4)-RuvB(12)-RuvC(2) complex forms which resolves the HJ.</text>
</comment>
<evidence type="ECO:0000256" key="6">
    <source>
        <dbReference type="HAMAP-Rule" id="MF_00031"/>
    </source>
</evidence>
<feature type="domain" description="Helix-hairpin-helix DNA-binding motif class 1" evidence="8">
    <location>
        <begin position="107"/>
        <end position="126"/>
    </location>
</feature>
<keyword evidence="7" id="KW-0175">Coiled coil</keyword>
<dbReference type="GO" id="GO:0005737">
    <property type="term" value="C:cytoplasm"/>
    <property type="evidence" value="ECO:0007669"/>
    <property type="project" value="UniProtKB-SubCell"/>
</dbReference>
<feature type="region of interest" description="Domain III" evidence="6">
    <location>
        <begin position="153"/>
        <end position="194"/>
    </location>
</feature>
<dbReference type="GO" id="GO:0048476">
    <property type="term" value="C:Holliday junction resolvase complex"/>
    <property type="evidence" value="ECO:0007669"/>
    <property type="project" value="UniProtKB-UniRule"/>
</dbReference>
<dbReference type="InterPro" id="IPR003583">
    <property type="entry name" value="Hlx-hairpin-Hlx_DNA-bd_motif"/>
</dbReference>
<keyword evidence="4 6" id="KW-0233">DNA recombination</keyword>
<dbReference type="Pfam" id="PF14520">
    <property type="entry name" value="HHH_5"/>
    <property type="match status" value="1"/>
</dbReference>
<dbReference type="GO" id="GO:0009378">
    <property type="term" value="F:four-way junction helicase activity"/>
    <property type="evidence" value="ECO:0007669"/>
    <property type="project" value="InterPro"/>
</dbReference>
<dbReference type="GO" id="GO:0000400">
    <property type="term" value="F:four-way junction DNA binding"/>
    <property type="evidence" value="ECO:0007669"/>
    <property type="project" value="UniProtKB-UniRule"/>
</dbReference>
<reference evidence="9 10" key="1">
    <citation type="submission" date="2016-01" db="EMBL/GenBank/DDBJ databases">
        <authorList>
            <person name="Oliw E.H."/>
        </authorList>
    </citation>
    <scope>NUCLEOTIDE SEQUENCE [LARGE SCALE GENOMIC DNA]</scope>
    <source>
        <strain evidence="9 10">CMW7756A</strain>
    </source>
</reference>
<comment type="domain">
    <text evidence="6">Has three domains with a flexible linker between the domains II and III and assumes an 'L' shape. Domain III is highly mobile and contacts RuvB.</text>
</comment>
<evidence type="ECO:0000313" key="9">
    <source>
        <dbReference type="EMBL" id="KXA30446.1"/>
    </source>
</evidence>
<comment type="caution">
    <text evidence="9">The sequence shown here is derived from an EMBL/GenBank/DDBJ whole genome shotgun (WGS) entry which is preliminary data.</text>
</comment>
<dbReference type="SUPFAM" id="SSF50249">
    <property type="entry name" value="Nucleic acid-binding proteins"/>
    <property type="match status" value="1"/>
</dbReference>
<dbReference type="Pfam" id="PF01330">
    <property type="entry name" value="RuvA_N"/>
    <property type="match status" value="1"/>
</dbReference>
<feature type="region of interest" description="Domain II" evidence="6">
    <location>
        <begin position="64"/>
        <end position="141"/>
    </location>
</feature>
<evidence type="ECO:0000256" key="4">
    <source>
        <dbReference type="ARBA" id="ARBA00023172"/>
    </source>
</evidence>
<comment type="function">
    <text evidence="6">The RuvA-RuvB-RuvC complex processes Holliday junction (HJ) DNA during genetic recombination and DNA repair, while the RuvA-RuvB complex plays an important role in the rescue of blocked DNA replication forks via replication fork reversal (RFR). RuvA specifically binds to HJ cruciform DNA, conferring on it an open structure. The RuvB hexamer acts as an ATP-dependent pump, pulling dsDNA into and through the RuvAB complex. HJ branch migration allows RuvC to scan DNA until it finds its consensus sequence, where it cleaves and resolves the cruciform DNA.</text>
</comment>
<keyword evidence="1 6" id="KW-0963">Cytoplasm</keyword>
<dbReference type="InterPro" id="IPR013849">
    <property type="entry name" value="DNA_helicase_Holl-junc_RuvA_I"/>
</dbReference>
<comment type="caution">
    <text evidence="6">Lacks conserved residue(s) required for the propagation of feature annotation.</text>
</comment>
<keyword evidence="2 6" id="KW-0227">DNA damage</keyword>
<proteinExistence type="inferred from homology"/>
<keyword evidence="3 6" id="KW-0238">DNA-binding</keyword>
<feature type="coiled-coil region" evidence="7">
    <location>
        <begin position="117"/>
        <end position="144"/>
    </location>
</feature>
<dbReference type="GO" id="GO:0005524">
    <property type="term" value="F:ATP binding"/>
    <property type="evidence" value="ECO:0007669"/>
    <property type="project" value="InterPro"/>
</dbReference>
<keyword evidence="9" id="KW-0547">Nucleotide-binding</keyword>
<dbReference type="InterPro" id="IPR000085">
    <property type="entry name" value="RuvA"/>
</dbReference>
<keyword evidence="9" id="KW-0067">ATP-binding</keyword>
<accession>A0A133PP80</accession>
<dbReference type="Gene3D" id="1.10.8.10">
    <property type="entry name" value="DNA helicase RuvA subunit, C-terminal domain"/>
    <property type="match status" value="1"/>
</dbReference>
<dbReference type="InterPro" id="IPR036267">
    <property type="entry name" value="RuvA_C_sf"/>
</dbReference>
<evidence type="ECO:0000256" key="7">
    <source>
        <dbReference type="SAM" id="Coils"/>
    </source>
</evidence>
<protein>
    <recommendedName>
        <fullName evidence="6">Holliday junction branch migration complex subunit RuvA</fullName>
    </recommendedName>
</protein>
<dbReference type="PATRIC" id="fig|54005.3.peg.894"/>
<evidence type="ECO:0000256" key="1">
    <source>
        <dbReference type="ARBA" id="ARBA00022490"/>
    </source>
</evidence>
<evidence type="ECO:0000256" key="2">
    <source>
        <dbReference type="ARBA" id="ARBA00022763"/>
    </source>
</evidence>
<gene>
    <name evidence="6" type="primary">ruvA</name>
    <name evidence="9" type="ORF">HMPREF3229_00909</name>
</gene>
<dbReference type="Gene3D" id="2.40.50.140">
    <property type="entry name" value="Nucleic acid-binding proteins"/>
    <property type="match status" value="1"/>
</dbReference>
<dbReference type="GO" id="GO:0009379">
    <property type="term" value="C:Holliday junction helicase complex"/>
    <property type="evidence" value="ECO:0007669"/>
    <property type="project" value="InterPro"/>
</dbReference>
<evidence type="ECO:0000256" key="3">
    <source>
        <dbReference type="ARBA" id="ARBA00023125"/>
    </source>
</evidence>
<comment type="similarity">
    <text evidence="6">Belongs to the RuvA family.</text>
</comment>
<evidence type="ECO:0000256" key="5">
    <source>
        <dbReference type="ARBA" id="ARBA00023204"/>
    </source>
</evidence>
<dbReference type="InterPro" id="IPR010994">
    <property type="entry name" value="RuvA_2-like"/>
</dbReference>
<dbReference type="SUPFAM" id="SSF47781">
    <property type="entry name" value="RuvA domain 2-like"/>
    <property type="match status" value="1"/>
</dbReference>
<dbReference type="CDD" id="cd14332">
    <property type="entry name" value="UBA_RuvA_C"/>
    <property type="match status" value="1"/>
</dbReference>
<organism evidence="9">
    <name type="scientific">Peptoniphilus harei</name>
    <dbReference type="NCBI Taxonomy" id="54005"/>
    <lineage>
        <taxon>Bacteria</taxon>
        <taxon>Bacillati</taxon>
        <taxon>Bacillota</taxon>
        <taxon>Tissierellia</taxon>
        <taxon>Tissierellales</taxon>
        <taxon>Peptoniphilaceae</taxon>
        <taxon>Peptoniphilus</taxon>
    </lineage>
</organism>
<evidence type="ECO:0000259" key="8">
    <source>
        <dbReference type="SMART" id="SM00278"/>
    </source>
</evidence>
<dbReference type="HAMAP" id="MF_00031">
    <property type="entry name" value="DNA_HJ_migration_RuvA"/>
    <property type="match status" value="1"/>
</dbReference>
<dbReference type="NCBIfam" id="TIGR00084">
    <property type="entry name" value="ruvA"/>
    <property type="match status" value="1"/>
</dbReference>
<evidence type="ECO:0000313" key="10">
    <source>
        <dbReference type="Proteomes" id="UP000070174"/>
    </source>
</evidence>
<dbReference type="Gene3D" id="1.10.150.20">
    <property type="entry name" value="5' to 3' exonuclease, C-terminal subdomain"/>
    <property type="match status" value="1"/>
</dbReference>
<dbReference type="Proteomes" id="UP000070174">
    <property type="component" value="Unassembled WGS sequence"/>
</dbReference>
<name>A0A133PP80_9FIRM</name>
<dbReference type="GO" id="GO:0006281">
    <property type="term" value="P:DNA repair"/>
    <property type="evidence" value="ECO:0007669"/>
    <property type="project" value="UniProtKB-UniRule"/>
</dbReference>
<dbReference type="SUPFAM" id="SSF46929">
    <property type="entry name" value="DNA helicase RuvA subunit, C-terminal domain"/>
    <property type="match status" value="1"/>
</dbReference>
<dbReference type="AlphaFoldDB" id="A0A133PP80"/>
<dbReference type="Pfam" id="PF07499">
    <property type="entry name" value="RuvA_C"/>
    <property type="match status" value="1"/>
</dbReference>
<dbReference type="SMART" id="SM00278">
    <property type="entry name" value="HhH1"/>
    <property type="match status" value="2"/>
</dbReference>